<dbReference type="InterPro" id="IPR036770">
    <property type="entry name" value="Ankyrin_rpt-contain_sf"/>
</dbReference>
<evidence type="ECO:0000313" key="1">
    <source>
        <dbReference type="EMBL" id="ANB50831.1"/>
    </source>
</evidence>
<sequence>MDRMMYKIITPETDIITDETYHDTSFTNSNLYSYDGSCFRGGIYFTTIKYVLKYINCGTHLVEVHLPVNDPDFKFRSSSIHDGGITDITYRANKVIFKNPKPLNKIETFNFLLENGADLQNYYQDLLEWSIDHNNITILNWLLKFNIQLPDIKYHDILIHCLARNNFDAYKFLIDENKNIKNNKYITNLADDWRIKREKNFSEYITDVLNRS</sequence>
<accession>A0A161HR58</accession>
<dbReference type="EMBL" id="KU877344">
    <property type="protein sequence ID" value="ANB50831.1"/>
    <property type="molecule type" value="Genomic_DNA"/>
</dbReference>
<evidence type="ECO:0008006" key="3">
    <source>
        <dbReference type="Google" id="ProtNLM"/>
    </source>
</evidence>
<dbReference type="GeneID" id="80513193"/>
<keyword evidence="2" id="KW-1185">Reference proteome</keyword>
<name>A0A161HR58_9VIRU</name>
<proteinExistence type="predicted"/>
<dbReference type="KEGG" id="vg:80513193"/>
<organism evidence="1 2">
    <name type="scientific">Powai lake megavirus</name>
    <dbReference type="NCBI Taxonomy" id="1842663"/>
    <lineage>
        <taxon>Viruses</taxon>
        <taxon>Varidnaviria</taxon>
        <taxon>Bamfordvirae</taxon>
        <taxon>Nucleocytoviricota</taxon>
        <taxon>Megaviricetes</taxon>
        <taxon>Imitervirales</taxon>
        <taxon>Mimiviridae</taxon>
        <taxon>Megamimivirinae</taxon>
        <taxon>Megavirus</taxon>
        <taxon>Megavirus powaiense</taxon>
    </lineage>
</organism>
<dbReference type="Proteomes" id="UP000241365">
    <property type="component" value="Segment"/>
</dbReference>
<reference evidence="1 2" key="1">
    <citation type="journal article" date="2016" name="Genome Announc.">
        <title>Complete Genome Sequence of a New Megavirus Family Member Isolated from an Inland Water Lake for the First Time in India.</title>
        <authorList>
            <person name="Chatterjee A."/>
            <person name="Ali F."/>
            <person name="Bange D."/>
            <person name="Kondabagil K."/>
        </authorList>
    </citation>
    <scope>NUCLEOTIDE SEQUENCE [LARGE SCALE GENOMIC DNA]</scope>
    <source>
        <strain evidence="1">1</strain>
    </source>
</reference>
<protein>
    <recommendedName>
        <fullName evidence="3">Ankyrin repeat protein</fullName>
    </recommendedName>
</protein>
<dbReference type="Gene3D" id="1.25.40.20">
    <property type="entry name" value="Ankyrin repeat-containing domain"/>
    <property type="match status" value="1"/>
</dbReference>
<dbReference type="RefSeq" id="YP_010776582.1">
    <property type="nucleotide sequence ID" value="NC_075034.1"/>
</dbReference>
<dbReference type="SUPFAM" id="SSF48403">
    <property type="entry name" value="Ankyrin repeat"/>
    <property type="match status" value="1"/>
</dbReference>
<evidence type="ECO:0000313" key="2">
    <source>
        <dbReference type="Proteomes" id="UP000241365"/>
    </source>
</evidence>